<dbReference type="Pfam" id="PF01435">
    <property type="entry name" value="Peptidase_M48"/>
    <property type="match status" value="1"/>
</dbReference>
<keyword evidence="3" id="KW-0645">Protease</keyword>
<comment type="cofactor">
    <cofactor evidence="1">
        <name>Zn(2+)</name>
        <dbReference type="ChEBI" id="CHEBI:29105"/>
    </cofactor>
</comment>
<reference evidence="13 14" key="1">
    <citation type="submission" date="2021-01" db="EMBL/GenBank/DDBJ databases">
        <title>Whole genome shotgun sequence of Actinoplanes durhamensis NBRC 14914.</title>
        <authorList>
            <person name="Komaki H."/>
            <person name="Tamura T."/>
        </authorList>
    </citation>
    <scope>NUCLEOTIDE SEQUENCE [LARGE SCALE GENOMIC DNA]</scope>
    <source>
        <strain evidence="13 14">NBRC 14914</strain>
    </source>
</reference>
<evidence type="ECO:0000256" key="3">
    <source>
        <dbReference type="ARBA" id="ARBA00022670"/>
    </source>
</evidence>
<protein>
    <recommendedName>
        <fullName evidence="12">Peptidase M48 domain-containing protein</fullName>
    </recommendedName>
</protein>
<dbReference type="InterPro" id="IPR050083">
    <property type="entry name" value="HtpX_protease"/>
</dbReference>
<feature type="transmembrane region" description="Helical" evidence="11">
    <location>
        <begin position="652"/>
        <end position="676"/>
    </location>
</feature>
<feature type="transmembrane region" description="Helical" evidence="11">
    <location>
        <begin position="580"/>
        <end position="603"/>
    </location>
</feature>
<feature type="transmembrane region" description="Helical" evidence="11">
    <location>
        <begin position="540"/>
        <end position="559"/>
    </location>
</feature>
<evidence type="ECO:0000256" key="4">
    <source>
        <dbReference type="ARBA" id="ARBA00022692"/>
    </source>
</evidence>
<feature type="transmembrane region" description="Helical" evidence="11">
    <location>
        <begin position="94"/>
        <end position="118"/>
    </location>
</feature>
<evidence type="ECO:0000256" key="1">
    <source>
        <dbReference type="ARBA" id="ARBA00001947"/>
    </source>
</evidence>
<feature type="transmembrane region" description="Helical" evidence="11">
    <location>
        <begin position="19"/>
        <end position="44"/>
    </location>
</feature>
<dbReference type="RefSeq" id="WP_203727485.1">
    <property type="nucleotide sequence ID" value="NZ_BAAATX010000005.1"/>
</dbReference>
<evidence type="ECO:0000256" key="5">
    <source>
        <dbReference type="ARBA" id="ARBA00022723"/>
    </source>
</evidence>
<feature type="transmembrane region" description="Helical" evidence="11">
    <location>
        <begin position="623"/>
        <end position="645"/>
    </location>
</feature>
<evidence type="ECO:0000256" key="10">
    <source>
        <dbReference type="ARBA" id="ARBA00023136"/>
    </source>
</evidence>
<sequence length="935" mass="99939">MSAAAGDPRRLRTHTDIRFIILVAAVLATGVFAFTALAVASPAITRINADSVQPCMDSLDERTSTVPDSGDRLSAQIWLANSCMRPFIRAEVKVVAAGLLTVFLLATALYLLHPWWLVRRRRMKRLDPGMADVVAELDGLARAAGLARPPEWFVAPYAAAHGGQAFGLPWRYRVCLDVGLLVRYDLDRDGFRSVVRHELAHLTNRDVGRTYLTMALWWSFVVVALVPFVAITLHPDLLVDPRKLGSVLSGSPLSLAYRMVALLTLASAGYLVRNSILRARETCADTAVARVPDAAPALSRALSVLPWPPRYRRWQIPERLARLGPHPAPADRVVAVTAPDRATGSTWWELAGLAFMVGLALNNVTLLLGNLLENYVSVGLLFFAMPFGVLVIGLLAGALNRPDLGTQSALLTFPAGLAGGFAAGYLLNLMVSYSDSANPFDDGLAPVVLSLIVLVAVTALIAAWLRSVRRRVPHRIVTVAAVLAGGPLIAVWFTQTYGQSNFAGLDLTILPATGLTLDWYRELARWLNAFALYLPGVKLAATPILAVAIVLLWAVPVLLCSRWRYGGSGPRIPVRPAVRAGLGAGAAALVVAVALPYLARAVVPADVRRTVEGSSAFSFAVEYGLAYIAVVALLAAAAAGIVAATSARLRPVLVPLTVTVTSVIGAAGCSLTRTMARCLALDDTYLPSCVPEVPGPDSLTVFSFHMILVWGAAAAIPAALAGAGAGTLVRRRRGRPAFARRLFRQPARWEAAIGLGLVAALLPAAAAFAMPYDIRSWKPQPMPFIPAQTPVSADRCLIGQWRVELLRATRTVDGKRLAFTGRGQLQTFRVDGSVVLDEGRGTTEVAAGGGHRYVITQTGSMTASYRANGTTIAYSGAKIQRAGTTTLTVDGTEQSHQPVVAGTTNDRYTCAGDRLRETPADPTRDYEIQLVRVTG</sequence>
<keyword evidence="8 11" id="KW-1133">Transmembrane helix</keyword>
<proteinExistence type="predicted"/>
<feature type="domain" description="Peptidase M48" evidence="12">
    <location>
        <begin position="133"/>
        <end position="338"/>
    </location>
</feature>
<evidence type="ECO:0000256" key="9">
    <source>
        <dbReference type="ARBA" id="ARBA00023049"/>
    </source>
</evidence>
<keyword evidence="6" id="KW-0378">Hydrolase</keyword>
<evidence type="ECO:0000256" key="8">
    <source>
        <dbReference type="ARBA" id="ARBA00022989"/>
    </source>
</evidence>
<feature type="transmembrane region" description="Helical" evidence="11">
    <location>
        <begin position="749"/>
        <end position="772"/>
    </location>
</feature>
<evidence type="ECO:0000313" key="13">
    <source>
        <dbReference type="EMBL" id="GIE01720.1"/>
    </source>
</evidence>
<evidence type="ECO:0000256" key="2">
    <source>
        <dbReference type="ARBA" id="ARBA00022475"/>
    </source>
</evidence>
<dbReference type="Proteomes" id="UP000637628">
    <property type="component" value="Unassembled WGS sequence"/>
</dbReference>
<gene>
    <name evidence="13" type="ORF">Adu01nite_30700</name>
</gene>
<keyword evidence="4 11" id="KW-0812">Transmembrane</keyword>
<dbReference type="Gene3D" id="3.30.2010.10">
    <property type="entry name" value="Metalloproteases ('zincins'), catalytic domain"/>
    <property type="match status" value="1"/>
</dbReference>
<feature type="transmembrane region" description="Helical" evidence="11">
    <location>
        <begin position="350"/>
        <end position="369"/>
    </location>
</feature>
<keyword evidence="14" id="KW-1185">Reference proteome</keyword>
<keyword evidence="9" id="KW-0482">Metalloprotease</keyword>
<feature type="transmembrane region" description="Helical" evidence="11">
    <location>
        <begin position="443"/>
        <end position="464"/>
    </location>
</feature>
<dbReference type="PANTHER" id="PTHR43221:SF2">
    <property type="entry name" value="PROTEASE HTPX HOMOLOG"/>
    <property type="match status" value="1"/>
</dbReference>
<evidence type="ECO:0000256" key="7">
    <source>
        <dbReference type="ARBA" id="ARBA00022833"/>
    </source>
</evidence>
<feature type="transmembrane region" description="Helical" evidence="11">
    <location>
        <begin position="707"/>
        <end position="729"/>
    </location>
</feature>
<comment type="caution">
    <text evidence="13">The sequence shown here is derived from an EMBL/GenBank/DDBJ whole genome shotgun (WGS) entry which is preliminary data.</text>
</comment>
<evidence type="ECO:0000256" key="11">
    <source>
        <dbReference type="SAM" id="Phobius"/>
    </source>
</evidence>
<feature type="transmembrane region" description="Helical" evidence="11">
    <location>
        <begin position="409"/>
        <end position="431"/>
    </location>
</feature>
<evidence type="ECO:0000259" key="12">
    <source>
        <dbReference type="Pfam" id="PF01435"/>
    </source>
</evidence>
<feature type="transmembrane region" description="Helical" evidence="11">
    <location>
        <begin position="215"/>
        <end position="235"/>
    </location>
</feature>
<keyword evidence="2" id="KW-1003">Cell membrane</keyword>
<feature type="transmembrane region" description="Helical" evidence="11">
    <location>
        <begin position="375"/>
        <end position="397"/>
    </location>
</feature>
<dbReference type="InterPro" id="IPR001915">
    <property type="entry name" value="Peptidase_M48"/>
</dbReference>
<evidence type="ECO:0000313" key="14">
    <source>
        <dbReference type="Proteomes" id="UP000637628"/>
    </source>
</evidence>
<accession>A0ABQ3YW13</accession>
<name>A0ABQ3YW13_9ACTN</name>
<keyword evidence="10 11" id="KW-0472">Membrane</keyword>
<dbReference type="PANTHER" id="PTHR43221">
    <property type="entry name" value="PROTEASE HTPX"/>
    <property type="match status" value="1"/>
</dbReference>
<feature type="transmembrane region" description="Helical" evidence="11">
    <location>
        <begin position="476"/>
        <end position="494"/>
    </location>
</feature>
<evidence type="ECO:0000256" key="6">
    <source>
        <dbReference type="ARBA" id="ARBA00022801"/>
    </source>
</evidence>
<organism evidence="13 14">
    <name type="scientific">Paractinoplanes durhamensis</name>
    <dbReference type="NCBI Taxonomy" id="113563"/>
    <lineage>
        <taxon>Bacteria</taxon>
        <taxon>Bacillati</taxon>
        <taxon>Actinomycetota</taxon>
        <taxon>Actinomycetes</taxon>
        <taxon>Micromonosporales</taxon>
        <taxon>Micromonosporaceae</taxon>
        <taxon>Paractinoplanes</taxon>
    </lineage>
</organism>
<dbReference type="EMBL" id="BOML01000025">
    <property type="protein sequence ID" value="GIE01720.1"/>
    <property type="molecule type" value="Genomic_DNA"/>
</dbReference>
<feature type="transmembrane region" description="Helical" evidence="11">
    <location>
        <begin position="255"/>
        <end position="272"/>
    </location>
</feature>
<keyword evidence="5" id="KW-0479">Metal-binding</keyword>
<keyword evidence="7" id="KW-0862">Zinc</keyword>